<dbReference type="InterPro" id="IPR006047">
    <property type="entry name" value="GH13_cat_dom"/>
</dbReference>
<dbReference type="InterPro" id="IPR002044">
    <property type="entry name" value="CBM20"/>
</dbReference>
<dbReference type="FunFam" id="3.20.20.80:FF:000120">
    <property type="entry name" value="Alpha-amylase A"/>
    <property type="match status" value="1"/>
</dbReference>
<dbReference type="SUPFAM" id="SSF51011">
    <property type="entry name" value="Glycosyl hydrolase domain"/>
    <property type="match status" value="1"/>
</dbReference>
<evidence type="ECO:0000313" key="15">
    <source>
        <dbReference type="EMBL" id="CAF9919395.1"/>
    </source>
</evidence>
<proteinExistence type="inferred from homology"/>
<gene>
    <name evidence="15" type="ORF">GOMPHAMPRED_001780</name>
</gene>
<accession>A0A8H3F9B0</accession>
<comment type="catalytic activity">
    <reaction evidence="1">
        <text>Endohydrolysis of (1-&gt;4)-alpha-D-glucosidic linkages in polysaccharides containing three or more (1-&gt;4)-alpha-linked D-glucose units.</text>
        <dbReference type="EC" id="3.2.1.1"/>
    </reaction>
</comment>
<dbReference type="Proteomes" id="UP000664169">
    <property type="component" value="Unassembled WGS sequence"/>
</dbReference>
<evidence type="ECO:0000256" key="7">
    <source>
        <dbReference type="ARBA" id="ARBA00022801"/>
    </source>
</evidence>
<dbReference type="GO" id="GO:0000272">
    <property type="term" value="P:polysaccharide catabolic process"/>
    <property type="evidence" value="ECO:0007669"/>
    <property type="project" value="UniProtKB-KW"/>
</dbReference>
<sequence length="546" mass="58608">MGFTAVWISPIVKNVEGYTADGSGYHGYWAKDIFSVNPHFGSPADLMALSNALHKKGMYLMVDIVVNHMGYIGSVNSIDYSVFNPFGSQSYFHPYCPIDYNNQTSAEICWMGDNTVPLPDIKTEDTTVRSIYQNWIKDLVANYSIDSIRLDTCSEVEQSFFPGFVDASGVYVVGEVFNGNPTYTCPYQNYLPGVLNYPAYFWVTQAFQNTGGSISNLVNGISAMKQDCADTTLLGSFLENHDNPRFPSLTSDVSLIKNAIAFTMLADGIPIIYYGQEQEFAGGSVPNNREAFWTSGYSTSSPLYSHISTLNKLRRQAISRSSTYATYQASTVYNDTSTIVMRKGNTGYQIVGVFSNKGSSGASYSLTLASSATGFSPSQNVIEVLGCTKTTTDSKGNLLVSMASGLPRIFYSEAQLSGSGLCSNPSSSTSSSTTSSVPTGCATAVAVAFMETVSTNYGETVKVVGNVAQLGSWDPSKAVPLGAAAYTSSNPVWSGTISGFVPGSSVQYKYIKVEADGSVTWEADPNHTYVVPSCAASGAVSNTWQT</sequence>
<dbReference type="Pfam" id="PF00128">
    <property type="entry name" value="Alpha-amylase"/>
    <property type="match status" value="2"/>
</dbReference>
<evidence type="ECO:0000256" key="5">
    <source>
        <dbReference type="ARBA" id="ARBA00022723"/>
    </source>
</evidence>
<dbReference type="PANTHER" id="PTHR10357:SF215">
    <property type="entry name" value="ALPHA-AMYLASE 1"/>
    <property type="match status" value="1"/>
</dbReference>
<dbReference type="InterPro" id="IPR034836">
    <property type="entry name" value="CBM20_glucoamylase"/>
</dbReference>
<dbReference type="GO" id="GO:0005509">
    <property type="term" value="F:calcium ion binding"/>
    <property type="evidence" value="ECO:0007669"/>
    <property type="project" value="InterPro"/>
</dbReference>
<comment type="caution">
    <text evidence="15">The sequence shown here is derived from an EMBL/GenBank/DDBJ whole genome shotgun (WGS) entry which is preliminary data.</text>
</comment>
<protein>
    <recommendedName>
        <fullName evidence="4">alpha-amylase</fullName>
        <ecNumber evidence="4">3.2.1.1</ecNumber>
    </recommendedName>
</protein>
<dbReference type="Gene3D" id="3.20.20.80">
    <property type="entry name" value="Glycosidases"/>
    <property type="match status" value="1"/>
</dbReference>
<evidence type="ECO:0000256" key="12">
    <source>
        <dbReference type="ARBA" id="ARBA00023295"/>
    </source>
</evidence>
<evidence type="ECO:0000256" key="1">
    <source>
        <dbReference type="ARBA" id="ARBA00000548"/>
    </source>
</evidence>
<dbReference type="AlphaFoldDB" id="A0A8H3F9B0"/>
<dbReference type="InterPro" id="IPR013783">
    <property type="entry name" value="Ig-like_fold"/>
</dbReference>
<dbReference type="GO" id="GO:0004556">
    <property type="term" value="F:alpha-amylase activity"/>
    <property type="evidence" value="ECO:0007669"/>
    <property type="project" value="UniProtKB-EC"/>
</dbReference>
<keyword evidence="6" id="KW-0732">Signal</keyword>
<keyword evidence="16" id="KW-1185">Reference proteome</keyword>
<dbReference type="Pfam" id="PF00686">
    <property type="entry name" value="CBM_20"/>
    <property type="match status" value="1"/>
</dbReference>
<evidence type="ECO:0000256" key="10">
    <source>
        <dbReference type="ARBA" id="ARBA00023180"/>
    </source>
</evidence>
<dbReference type="PANTHER" id="PTHR10357">
    <property type="entry name" value="ALPHA-AMYLASE FAMILY MEMBER"/>
    <property type="match status" value="1"/>
</dbReference>
<evidence type="ECO:0000259" key="14">
    <source>
        <dbReference type="PROSITE" id="PS51166"/>
    </source>
</evidence>
<evidence type="ECO:0000256" key="4">
    <source>
        <dbReference type="ARBA" id="ARBA00012595"/>
    </source>
</evidence>
<keyword evidence="8" id="KW-0106">Calcium</keyword>
<evidence type="ECO:0000256" key="2">
    <source>
        <dbReference type="ARBA" id="ARBA00001913"/>
    </source>
</evidence>
<dbReference type="FunFam" id="2.60.40.10:FF:000552">
    <property type="entry name" value="Related to glucoamylase"/>
    <property type="match status" value="1"/>
</dbReference>
<dbReference type="SMART" id="SM00642">
    <property type="entry name" value="Aamy"/>
    <property type="match status" value="1"/>
</dbReference>
<dbReference type="InterPro" id="IPR013780">
    <property type="entry name" value="Glyco_hydro_b"/>
</dbReference>
<comment type="cofactor">
    <cofactor evidence="2">
        <name>Ca(2+)</name>
        <dbReference type="ChEBI" id="CHEBI:29108"/>
    </cofactor>
</comment>
<dbReference type="InterPro" id="IPR017853">
    <property type="entry name" value="GH"/>
</dbReference>
<dbReference type="Gene3D" id="2.60.40.10">
    <property type="entry name" value="Immunoglobulins"/>
    <property type="match status" value="1"/>
</dbReference>
<dbReference type="OrthoDB" id="204980at2759"/>
<evidence type="ECO:0000313" key="16">
    <source>
        <dbReference type="Proteomes" id="UP000664169"/>
    </source>
</evidence>
<comment type="similarity">
    <text evidence="3">Belongs to the glycosyl hydrolase 13 family.</text>
</comment>
<keyword evidence="9" id="KW-1015">Disulfide bond</keyword>
<dbReference type="Pfam" id="PF09260">
    <property type="entry name" value="A_amylase_dom_C"/>
    <property type="match status" value="1"/>
</dbReference>
<evidence type="ECO:0000256" key="6">
    <source>
        <dbReference type="ARBA" id="ARBA00022729"/>
    </source>
</evidence>
<dbReference type="SUPFAM" id="SSF51445">
    <property type="entry name" value="(Trans)glycosidases"/>
    <property type="match status" value="1"/>
</dbReference>
<dbReference type="CDD" id="cd11319">
    <property type="entry name" value="AmyAc_euk_AmyA"/>
    <property type="match status" value="1"/>
</dbReference>
<keyword evidence="7" id="KW-0378">Hydrolase</keyword>
<evidence type="ECO:0000256" key="11">
    <source>
        <dbReference type="ARBA" id="ARBA00023277"/>
    </source>
</evidence>
<dbReference type="SMART" id="SM01065">
    <property type="entry name" value="CBM_2"/>
    <property type="match status" value="1"/>
</dbReference>
<dbReference type="InterPro" id="IPR013784">
    <property type="entry name" value="Carb-bd-like_fold"/>
</dbReference>
<organism evidence="15 16">
    <name type="scientific">Gomphillus americanus</name>
    <dbReference type="NCBI Taxonomy" id="1940652"/>
    <lineage>
        <taxon>Eukaryota</taxon>
        <taxon>Fungi</taxon>
        <taxon>Dikarya</taxon>
        <taxon>Ascomycota</taxon>
        <taxon>Pezizomycotina</taxon>
        <taxon>Lecanoromycetes</taxon>
        <taxon>OSLEUM clade</taxon>
        <taxon>Ostropomycetidae</taxon>
        <taxon>Ostropales</taxon>
        <taxon>Graphidaceae</taxon>
        <taxon>Gomphilloideae</taxon>
        <taxon>Gomphillus</taxon>
    </lineage>
</organism>
<keyword evidence="13" id="KW-0624">Polysaccharide degradation</keyword>
<keyword evidence="11" id="KW-0119">Carbohydrate metabolism</keyword>
<dbReference type="CDD" id="cd05811">
    <property type="entry name" value="CBM20_glucoamylase"/>
    <property type="match status" value="1"/>
</dbReference>
<feature type="domain" description="CBM20" evidence="14">
    <location>
        <begin position="438"/>
        <end position="546"/>
    </location>
</feature>
<dbReference type="InterPro" id="IPR015340">
    <property type="entry name" value="A_amylase_C_dom"/>
</dbReference>
<dbReference type="SUPFAM" id="SSF49452">
    <property type="entry name" value="Starch-binding domain-like"/>
    <property type="match status" value="1"/>
</dbReference>
<dbReference type="Gene3D" id="2.60.40.1180">
    <property type="entry name" value="Golgi alpha-mannosidase II"/>
    <property type="match status" value="1"/>
</dbReference>
<evidence type="ECO:0000256" key="3">
    <source>
        <dbReference type="ARBA" id="ARBA00008061"/>
    </source>
</evidence>
<keyword evidence="5" id="KW-0479">Metal-binding</keyword>
<keyword evidence="12" id="KW-0326">Glycosidase</keyword>
<dbReference type="GO" id="GO:2001070">
    <property type="term" value="F:starch binding"/>
    <property type="evidence" value="ECO:0007669"/>
    <property type="project" value="InterPro"/>
</dbReference>
<name>A0A8H3F9B0_9LECA</name>
<dbReference type="PROSITE" id="PS51166">
    <property type="entry name" value="CBM20"/>
    <property type="match status" value="1"/>
</dbReference>
<dbReference type="EMBL" id="CAJPDQ010000014">
    <property type="protein sequence ID" value="CAF9919395.1"/>
    <property type="molecule type" value="Genomic_DNA"/>
</dbReference>
<reference evidence="15" key="1">
    <citation type="submission" date="2021-03" db="EMBL/GenBank/DDBJ databases">
        <authorList>
            <person name="Tagirdzhanova G."/>
        </authorList>
    </citation>
    <scope>NUCLEOTIDE SEQUENCE</scope>
</reference>
<evidence type="ECO:0000256" key="8">
    <source>
        <dbReference type="ARBA" id="ARBA00022837"/>
    </source>
</evidence>
<dbReference type="EC" id="3.2.1.1" evidence="4"/>
<keyword evidence="10" id="KW-0325">Glycoprotein</keyword>
<evidence type="ECO:0000256" key="9">
    <source>
        <dbReference type="ARBA" id="ARBA00023157"/>
    </source>
</evidence>
<evidence type="ECO:0000256" key="13">
    <source>
        <dbReference type="ARBA" id="ARBA00023326"/>
    </source>
</evidence>